<name>A0A2P2PP16_RHIMU</name>
<proteinExistence type="predicted"/>
<accession>A0A2P2PP16</accession>
<evidence type="ECO:0000313" key="1">
    <source>
        <dbReference type="EMBL" id="MBX56349.1"/>
    </source>
</evidence>
<reference evidence="1" key="1">
    <citation type="submission" date="2018-02" db="EMBL/GenBank/DDBJ databases">
        <title>Rhizophora mucronata_Transcriptome.</title>
        <authorList>
            <person name="Meera S.P."/>
            <person name="Sreeshan A."/>
            <person name="Augustine A."/>
        </authorList>
    </citation>
    <scope>NUCLEOTIDE SEQUENCE</scope>
    <source>
        <tissue evidence="1">Leaf</tissue>
    </source>
</reference>
<dbReference type="AlphaFoldDB" id="A0A2P2PP16"/>
<protein>
    <submittedName>
        <fullName evidence="1">Uncharacterized protein</fullName>
    </submittedName>
</protein>
<organism evidence="1">
    <name type="scientific">Rhizophora mucronata</name>
    <name type="common">Asiatic mangrove</name>
    <dbReference type="NCBI Taxonomy" id="61149"/>
    <lineage>
        <taxon>Eukaryota</taxon>
        <taxon>Viridiplantae</taxon>
        <taxon>Streptophyta</taxon>
        <taxon>Embryophyta</taxon>
        <taxon>Tracheophyta</taxon>
        <taxon>Spermatophyta</taxon>
        <taxon>Magnoliopsida</taxon>
        <taxon>eudicotyledons</taxon>
        <taxon>Gunneridae</taxon>
        <taxon>Pentapetalae</taxon>
        <taxon>rosids</taxon>
        <taxon>fabids</taxon>
        <taxon>Malpighiales</taxon>
        <taxon>Rhizophoraceae</taxon>
        <taxon>Rhizophora</taxon>
    </lineage>
</organism>
<dbReference type="EMBL" id="GGEC01075865">
    <property type="protein sequence ID" value="MBX56349.1"/>
    <property type="molecule type" value="Transcribed_RNA"/>
</dbReference>
<sequence>MKLSNNSRWPKIQRRECRLTTACIIIGYLQLRRLCLMEVTRLNLQQTFQKVDRRNKSLSSIELFQQYDFW</sequence>